<accession>A0A7W8QLN1</accession>
<dbReference type="InterPro" id="IPR002781">
    <property type="entry name" value="TM_pro_TauE-like"/>
</dbReference>
<dbReference type="Proteomes" id="UP000572635">
    <property type="component" value="Unassembled WGS sequence"/>
</dbReference>
<dbReference type="GO" id="GO:0005886">
    <property type="term" value="C:plasma membrane"/>
    <property type="evidence" value="ECO:0007669"/>
    <property type="project" value="UniProtKB-SubCell"/>
</dbReference>
<evidence type="ECO:0000256" key="7">
    <source>
        <dbReference type="ARBA" id="ARBA00023136"/>
    </source>
</evidence>
<evidence type="ECO:0000256" key="2">
    <source>
        <dbReference type="ARBA" id="ARBA00009142"/>
    </source>
</evidence>
<feature type="transmembrane region" description="Helical" evidence="8">
    <location>
        <begin position="6"/>
        <end position="31"/>
    </location>
</feature>
<keyword evidence="7 8" id="KW-0472">Membrane</keyword>
<keyword evidence="4 8" id="KW-1003">Cell membrane</keyword>
<keyword evidence="10" id="KW-1185">Reference proteome</keyword>
<dbReference type="RefSeq" id="WP_184391402.1">
    <property type="nucleotide sequence ID" value="NZ_BAAAJD010000148.1"/>
</dbReference>
<evidence type="ECO:0000256" key="3">
    <source>
        <dbReference type="ARBA" id="ARBA00022448"/>
    </source>
</evidence>
<evidence type="ECO:0000256" key="8">
    <source>
        <dbReference type="RuleBase" id="RU363041"/>
    </source>
</evidence>
<evidence type="ECO:0000256" key="5">
    <source>
        <dbReference type="ARBA" id="ARBA00022692"/>
    </source>
</evidence>
<dbReference type="InterPro" id="IPR052017">
    <property type="entry name" value="TSUP"/>
</dbReference>
<name>A0A7W8QLN1_9ACTN</name>
<proteinExistence type="inferred from homology"/>
<feature type="transmembrane region" description="Helical" evidence="8">
    <location>
        <begin position="187"/>
        <end position="205"/>
    </location>
</feature>
<evidence type="ECO:0000256" key="6">
    <source>
        <dbReference type="ARBA" id="ARBA00022989"/>
    </source>
</evidence>
<feature type="transmembrane region" description="Helical" evidence="8">
    <location>
        <begin position="125"/>
        <end position="151"/>
    </location>
</feature>
<dbReference type="PANTHER" id="PTHR30269">
    <property type="entry name" value="TRANSMEMBRANE PROTEIN YFCA"/>
    <property type="match status" value="1"/>
</dbReference>
<evidence type="ECO:0000313" key="10">
    <source>
        <dbReference type="Proteomes" id="UP000572635"/>
    </source>
</evidence>
<evidence type="ECO:0000256" key="1">
    <source>
        <dbReference type="ARBA" id="ARBA00004651"/>
    </source>
</evidence>
<feature type="transmembrane region" description="Helical" evidence="8">
    <location>
        <begin position="217"/>
        <end position="238"/>
    </location>
</feature>
<feature type="transmembrane region" description="Helical" evidence="8">
    <location>
        <begin position="98"/>
        <end position="119"/>
    </location>
</feature>
<sequence>MPPIEYMLVIGAVVIVGAAVQSSVGLGLGLIAAPVVSFIDPSLMPGSLLITTGLLPLLTVASEWRHIDWRGLAWGLPARVPGSLIGAWVVAALEPRMLGAAVGAMVLVAVGLSLLPLTVRPAPAPLLAAGLTSGAMGTATSIGGPPIALVYQNEEGPRVRATLGAFFLFGIAISLTVLTASGQLDRHQVTTGLAMLPCIVAGFLLGRPLRRLVDAGLLRAALLAVVACSGAALVVRSFL</sequence>
<feature type="transmembrane region" description="Helical" evidence="8">
    <location>
        <begin position="72"/>
        <end position="91"/>
    </location>
</feature>
<keyword evidence="5 8" id="KW-0812">Transmembrane</keyword>
<evidence type="ECO:0000313" key="9">
    <source>
        <dbReference type="EMBL" id="MBB5431736.1"/>
    </source>
</evidence>
<dbReference type="AlphaFoldDB" id="A0A7W8QLN1"/>
<keyword evidence="6 8" id="KW-1133">Transmembrane helix</keyword>
<feature type="transmembrane region" description="Helical" evidence="8">
    <location>
        <begin position="43"/>
        <end position="60"/>
    </location>
</feature>
<dbReference type="PANTHER" id="PTHR30269:SF37">
    <property type="entry name" value="MEMBRANE TRANSPORTER PROTEIN"/>
    <property type="match status" value="1"/>
</dbReference>
<feature type="transmembrane region" description="Helical" evidence="8">
    <location>
        <begin position="163"/>
        <end position="181"/>
    </location>
</feature>
<dbReference type="Pfam" id="PF01925">
    <property type="entry name" value="TauE"/>
    <property type="match status" value="1"/>
</dbReference>
<keyword evidence="3" id="KW-0813">Transport</keyword>
<reference evidence="9 10" key="1">
    <citation type="submission" date="2020-08" db="EMBL/GenBank/DDBJ databases">
        <title>Sequencing the genomes of 1000 actinobacteria strains.</title>
        <authorList>
            <person name="Klenk H.-P."/>
        </authorList>
    </citation>
    <scope>NUCLEOTIDE SEQUENCE [LARGE SCALE GENOMIC DNA]</scope>
    <source>
        <strain evidence="9 10">DSM 44551</strain>
    </source>
</reference>
<protein>
    <recommendedName>
        <fullName evidence="8">Probable membrane transporter protein</fullName>
    </recommendedName>
</protein>
<dbReference type="EMBL" id="JACHDB010000001">
    <property type="protein sequence ID" value="MBB5431736.1"/>
    <property type="molecule type" value="Genomic_DNA"/>
</dbReference>
<organism evidence="9 10">
    <name type="scientific">Nocardiopsis composta</name>
    <dbReference type="NCBI Taxonomy" id="157465"/>
    <lineage>
        <taxon>Bacteria</taxon>
        <taxon>Bacillati</taxon>
        <taxon>Actinomycetota</taxon>
        <taxon>Actinomycetes</taxon>
        <taxon>Streptosporangiales</taxon>
        <taxon>Nocardiopsidaceae</taxon>
        <taxon>Nocardiopsis</taxon>
    </lineage>
</organism>
<evidence type="ECO:0000256" key="4">
    <source>
        <dbReference type="ARBA" id="ARBA00022475"/>
    </source>
</evidence>
<gene>
    <name evidence="9" type="ORF">HDA36_001820</name>
</gene>
<comment type="caution">
    <text evidence="9">The sequence shown here is derived from an EMBL/GenBank/DDBJ whole genome shotgun (WGS) entry which is preliminary data.</text>
</comment>
<comment type="similarity">
    <text evidence="2 8">Belongs to the 4-toluene sulfonate uptake permease (TSUP) (TC 2.A.102) family.</text>
</comment>
<comment type="subcellular location">
    <subcellularLocation>
        <location evidence="1 8">Cell membrane</location>
        <topology evidence="1 8">Multi-pass membrane protein</topology>
    </subcellularLocation>
</comment>